<evidence type="ECO:0000256" key="1">
    <source>
        <dbReference type="ARBA" id="ARBA00004173"/>
    </source>
</evidence>
<comment type="caution">
    <text evidence="6">The sequence shown here is derived from an EMBL/GenBank/DDBJ whole genome shotgun (WGS) entry which is preliminary data.</text>
</comment>
<gene>
    <name evidence="6" type="ORF">SteCoe_28460</name>
</gene>
<comment type="similarity">
    <text evidence="2">Belongs to the mitochondrion-specific ribosomal protein mS41 family.</text>
</comment>
<accession>A0A1R2B8B3</accession>
<evidence type="ECO:0000313" key="6">
    <source>
        <dbReference type="EMBL" id="OMJ72976.1"/>
    </source>
</evidence>
<evidence type="ECO:0000259" key="5">
    <source>
        <dbReference type="SMART" id="SM01238"/>
    </source>
</evidence>
<dbReference type="OrthoDB" id="18595at2759"/>
<feature type="domain" description="Small ribosomal subunit protein mS41 SAM" evidence="5">
    <location>
        <begin position="43"/>
        <end position="98"/>
    </location>
</feature>
<sequence>MLSRFPLRFIRDKFKEPRIRTFLYTPLSKPPGLNLKAQEGWTPQKYLKKIGGDTEEFAEKFESVQEIFDSKRWELKGKGIPPRQRKYILRITEYLRRGVLNFDMLEKRTAAPRKDEDK</sequence>
<keyword evidence="3" id="KW-0496">Mitochondrion</keyword>
<dbReference type="PANTHER" id="PTHR28235:SF1">
    <property type="entry name" value="SMALL RIBOSOMAL SUBUNIT PROTEIN MS41"/>
    <property type="match status" value="1"/>
</dbReference>
<name>A0A1R2B8B3_9CILI</name>
<dbReference type="SMART" id="SM01238">
    <property type="entry name" value="IGR"/>
    <property type="match status" value="1"/>
</dbReference>
<protein>
    <recommendedName>
        <fullName evidence="4">Small ribosomal subunit protein mS41</fullName>
    </recommendedName>
</protein>
<keyword evidence="7" id="KW-1185">Reference proteome</keyword>
<evidence type="ECO:0000256" key="4">
    <source>
        <dbReference type="ARBA" id="ARBA00035129"/>
    </source>
</evidence>
<evidence type="ECO:0000313" key="7">
    <source>
        <dbReference type="Proteomes" id="UP000187209"/>
    </source>
</evidence>
<dbReference type="InterPro" id="IPR019083">
    <property type="entry name" value="SAM_Ribosomal_mS41"/>
</dbReference>
<dbReference type="Pfam" id="PF09597">
    <property type="entry name" value="SAM_Ribosomal_mS41"/>
    <property type="match status" value="1"/>
</dbReference>
<evidence type="ECO:0000256" key="3">
    <source>
        <dbReference type="ARBA" id="ARBA00023128"/>
    </source>
</evidence>
<reference evidence="6 7" key="1">
    <citation type="submission" date="2016-11" db="EMBL/GenBank/DDBJ databases">
        <title>The macronuclear genome of Stentor coeruleus: a giant cell with tiny introns.</title>
        <authorList>
            <person name="Slabodnick M."/>
            <person name="Ruby J.G."/>
            <person name="Reiff S.B."/>
            <person name="Swart E.C."/>
            <person name="Gosai S."/>
            <person name="Prabakaran S."/>
            <person name="Witkowska E."/>
            <person name="Larue G.E."/>
            <person name="Fisher S."/>
            <person name="Freeman R.M."/>
            <person name="Gunawardena J."/>
            <person name="Chu W."/>
            <person name="Stover N.A."/>
            <person name="Gregory B.D."/>
            <person name="Nowacki M."/>
            <person name="Derisi J."/>
            <person name="Roy S.W."/>
            <person name="Marshall W.F."/>
            <person name="Sood P."/>
        </authorList>
    </citation>
    <scope>NUCLEOTIDE SEQUENCE [LARGE SCALE GENOMIC DNA]</scope>
    <source>
        <strain evidence="6">WM001</strain>
    </source>
</reference>
<dbReference type="Proteomes" id="UP000187209">
    <property type="component" value="Unassembled WGS sequence"/>
</dbReference>
<comment type="subcellular location">
    <subcellularLocation>
        <location evidence="1">Mitochondrion</location>
    </subcellularLocation>
</comment>
<dbReference type="EMBL" id="MPUH01000858">
    <property type="protein sequence ID" value="OMJ72976.1"/>
    <property type="molecule type" value="Genomic_DNA"/>
</dbReference>
<organism evidence="6 7">
    <name type="scientific">Stentor coeruleus</name>
    <dbReference type="NCBI Taxonomy" id="5963"/>
    <lineage>
        <taxon>Eukaryota</taxon>
        <taxon>Sar</taxon>
        <taxon>Alveolata</taxon>
        <taxon>Ciliophora</taxon>
        <taxon>Postciliodesmatophora</taxon>
        <taxon>Heterotrichea</taxon>
        <taxon>Heterotrichida</taxon>
        <taxon>Stentoridae</taxon>
        <taxon>Stentor</taxon>
    </lineage>
</organism>
<evidence type="ECO:0000256" key="2">
    <source>
        <dbReference type="ARBA" id="ARBA00010492"/>
    </source>
</evidence>
<dbReference type="PANTHER" id="PTHR28235">
    <property type="entry name" value="PROTEIN FYV4, MITOCHONDRIAL"/>
    <property type="match status" value="1"/>
</dbReference>
<dbReference type="InterPro" id="IPR039603">
    <property type="entry name" value="Ribosomal_mS41"/>
</dbReference>
<proteinExistence type="inferred from homology"/>
<dbReference type="AlphaFoldDB" id="A0A1R2B8B3"/>
<dbReference type="GO" id="GO:0005739">
    <property type="term" value="C:mitochondrion"/>
    <property type="evidence" value="ECO:0007669"/>
    <property type="project" value="UniProtKB-SubCell"/>
</dbReference>